<proteinExistence type="predicted"/>
<name>A0AAJ7Q6Y9_LATCA</name>
<gene>
    <name evidence="4" type="primary">LOC108894265</name>
</gene>
<evidence type="ECO:0000313" key="4">
    <source>
        <dbReference type="RefSeq" id="XP_018548392.1"/>
    </source>
</evidence>
<dbReference type="InterPro" id="IPR016187">
    <property type="entry name" value="CTDL_fold"/>
</dbReference>
<dbReference type="Pfam" id="PF00059">
    <property type="entry name" value="Lectin_C"/>
    <property type="match status" value="3"/>
</dbReference>
<dbReference type="Gene3D" id="3.10.100.10">
    <property type="entry name" value="Mannose-Binding Protein A, subunit A"/>
    <property type="match status" value="3"/>
</dbReference>
<dbReference type="PANTHER" id="PTHR45784:SF8">
    <property type="entry name" value="C-TYPE MANNOSE RECEPTOR 2-RELATED"/>
    <property type="match status" value="1"/>
</dbReference>
<sequence length="396" mass="45362">MVMMMMITKSVLSGSFLLLLLSSTVSGLGSVVTRFYSQVRNHVSWQEAQSYCRRSNAYIDMAVLYTHSDRDRMYLDNYNAWIGLYKNSNNWDWSDGENTNFYGWRRYEPRNADTCAYVDYSDKKFVGDDCGTYFFFLCHKRHKRNYEYKFMSTSMTWSEAQQHCRDSDKYDDLATFENIGDAGGGGGNGSGDSSGDGGGSGDSSWVNMYSFIKLENFPVWIGLHRDGGTWNWSIGSSEYGSWEPGEPSDSGDCVSISSSEKKMSAQNCSIRLPFVCMNDNLILVKENRPWEEALEHCRNLIAPYYYHYELVSVQPSDHDYVTSRVIDAETEEVWTGLRFLAGRWLWVNGADMLYSDLPTCPVEVQSCGALPKKDTGILETRDCSEKRNFLCYRTWF</sequence>
<dbReference type="KEGG" id="lcf:108894265"/>
<dbReference type="Proteomes" id="UP000694890">
    <property type="component" value="Linkage group LG2"/>
</dbReference>
<organism evidence="3 4">
    <name type="scientific">Lates calcarifer</name>
    <name type="common">Barramundi</name>
    <name type="synonym">Holocentrus calcarifer</name>
    <dbReference type="NCBI Taxonomy" id="8187"/>
    <lineage>
        <taxon>Eukaryota</taxon>
        <taxon>Metazoa</taxon>
        <taxon>Chordata</taxon>
        <taxon>Craniata</taxon>
        <taxon>Vertebrata</taxon>
        <taxon>Euteleostomi</taxon>
        <taxon>Actinopterygii</taxon>
        <taxon>Neopterygii</taxon>
        <taxon>Teleostei</taxon>
        <taxon>Neoteleostei</taxon>
        <taxon>Acanthomorphata</taxon>
        <taxon>Carangaria</taxon>
        <taxon>Carangaria incertae sedis</taxon>
        <taxon>Centropomidae</taxon>
        <taxon>Lates</taxon>
    </lineage>
</organism>
<protein>
    <submittedName>
        <fullName evidence="4">LOW QUALITY PROTEIN: macrophage mannose receptor 1-like</fullName>
    </submittedName>
</protein>
<dbReference type="InterPro" id="IPR001304">
    <property type="entry name" value="C-type_lectin-like"/>
</dbReference>
<dbReference type="PROSITE" id="PS50041">
    <property type="entry name" value="C_TYPE_LECTIN_2"/>
    <property type="match status" value="3"/>
</dbReference>
<accession>A0AAJ7Q6Y9</accession>
<keyword evidence="1" id="KW-0732">Signal</keyword>
<evidence type="ECO:0000259" key="2">
    <source>
        <dbReference type="PROSITE" id="PS50041"/>
    </source>
</evidence>
<dbReference type="SMART" id="SM00034">
    <property type="entry name" value="CLECT"/>
    <property type="match status" value="3"/>
</dbReference>
<evidence type="ECO:0000313" key="3">
    <source>
        <dbReference type="Proteomes" id="UP000694890"/>
    </source>
</evidence>
<feature type="domain" description="C-type lectin" evidence="2">
    <location>
        <begin position="143"/>
        <end position="277"/>
    </location>
</feature>
<feature type="domain" description="C-type lectin" evidence="2">
    <location>
        <begin position="36"/>
        <end position="139"/>
    </location>
</feature>
<dbReference type="PANTHER" id="PTHR45784">
    <property type="entry name" value="C-TYPE LECTIN DOMAIN FAMILY 20 MEMBER A-RELATED"/>
    <property type="match status" value="1"/>
</dbReference>
<dbReference type="GeneID" id="108894265"/>
<feature type="chain" id="PRO_5042505921" evidence="1">
    <location>
        <begin position="28"/>
        <end position="396"/>
    </location>
</feature>
<dbReference type="CDD" id="cd00037">
    <property type="entry name" value="CLECT"/>
    <property type="match status" value="1"/>
</dbReference>
<reference evidence="4" key="1">
    <citation type="submission" date="2025-08" db="UniProtKB">
        <authorList>
            <consortium name="RefSeq"/>
        </authorList>
    </citation>
    <scope>IDENTIFICATION</scope>
    <source>
        <tissue evidence="4">Brain</tissue>
    </source>
</reference>
<dbReference type="AlphaFoldDB" id="A0AAJ7Q6Y9"/>
<feature type="signal peptide" evidence="1">
    <location>
        <begin position="1"/>
        <end position="27"/>
    </location>
</feature>
<dbReference type="InterPro" id="IPR016186">
    <property type="entry name" value="C-type_lectin-like/link_sf"/>
</dbReference>
<feature type="domain" description="C-type lectin" evidence="2">
    <location>
        <begin position="283"/>
        <end position="392"/>
    </location>
</feature>
<dbReference type="SUPFAM" id="SSF56436">
    <property type="entry name" value="C-type lectin-like"/>
    <property type="match status" value="3"/>
</dbReference>
<dbReference type="RefSeq" id="XP_018548392.1">
    <property type="nucleotide sequence ID" value="XM_018692876.2"/>
</dbReference>
<evidence type="ECO:0000256" key="1">
    <source>
        <dbReference type="SAM" id="SignalP"/>
    </source>
</evidence>